<comment type="pathway">
    <text evidence="9">Amine and polyamine biosynthesis; S-adenosylmethioninamine biosynthesis; S-adenosylmethioninamine from S-adenosyl-L-methionine: step 1/1.</text>
</comment>
<evidence type="ECO:0000313" key="11">
    <source>
        <dbReference type="Proteomes" id="UP000575898"/>
    </source>
</evidence>
<evidence type="ECO:0000256" key="7">
    <source>
        <dbReference type="ARBA" id="ARBA00023270"/>
    </source>
</evidence>
<keyword evidence="2 9" id="KW-0068">Autocatalytic cleavage</keyword>
<keyword evidence="1 9" id="KW-0210">Decarboxylase</keyword>
<evidence type="ECO:0000256" key="4">
    <source>
        <dbReference type="ARBA" id="ARBA00023115"/>
    </source>
</evidence>
<feature type="site" description="Cleavage (non-hydrolytic); by autolysis" evidence="9">
    <location>
        <begin position="68"/>
        <end position="69"/>
    </location>
</feature>
<evidence type="ECO:0000256" key="5">
    <source>
        <dbReference type="ARBA" id="ARBA00023145"/>
    </source>
</evidence>
<comment type="subunit">
    <text evidence="9">Heterotetramer of two alpha and two beta chains arranged as a dimer of alpha/beta heterodimers.</text>
</comment>
<feature type="active site" description="Proton donor; for catalytic activity" evidence="9">
    <location>
        <position position="89"/>
    </location>
</feature>
<name>A0A840MI15_9PROT</name>
<keyword evidence="3 9" id="KW-0745">Spermidine biosynthesis</keyword>
<proteinExistence type="inferred from homology"/>
<dbReference type="Gene3D" id="3.60.90.10">
    <property type="entry name" value="S-adenosylmethionine decarboxylase"/>
    <property type="match status" value="1"/>
</dbReference>
<dbReference type="GO" id="GO:0005829">
    <property type="term" value="C:cytosol"/>
    <property type="evidence" value="ECO:0007669"/>
    <property type="project" value="TreeGrafter"/>
</dbReference>
<dbReference type="HAMAP" id="MF_00464">
    <property type="entry name" value="AdoMetDC_1"/>
    <property type="match status" value="1"/>
</dbReference>
<comment type="cofactor">
    <cofactor evidence="9">
        <name>pyruvate</name>
        <dbReference type="ChEBI" id="CHEBI:15361"/>
    </cofactor>
    <text evidence="9">Binds 1 pyruvoyl group covalently per subunit.</text>
</comment>
<dbReference type="InterPro" id="IPR003826">
    <property type="entry name" value="AdoMetDC_fam_prok"/>
</dbReference>
<dbReference type="InterPro" id="IPR016067">
    <property type="entry name" value="S-AdoMet_deCO2ase_core"/>
</dbReference>
<dbReference type="NCBIfam" id="TIGR03330">
    <property type="entry name" value="SAM_DCase_Bsu"/>
    <property type="match status" value="1"/>
</dbReference>
<dbReference type="UniPathway" id="UPA00331">
    <property type="reaction ID" value="UER00451"/>
</dbReference>
<keyword evidence="4 9" id="KW-0620">Polyamine biosynthesis</keyword>
<feature type="chain" id="PRO_5033184487" description="S-adenosylmethionine decarboxylase alpha chain" evidence="9">
    <location>
        <begin position="69"/>
        <end position="118"/>
    </location>
</feature>
<reference evidence="10 11" key="1">
    <citation type="submission" date="2020-08" db="EMBL/GenBank/DDBJ databases">
        <title>Genomic Encyclopedia of Type Strains, Phase IV (KMG-IV): sequencing the most valuable type-strain genomes for metagenomic binning, comparative biology and taxonomic classification.</title>
        <authorList>
            <person name="Goeker M."/>
        </authorList>
    </citation>
    <scope>NUCLEOTIDE SEQUENCE [LARGE SCALE GENOMIC DNA]</scope>
    <source>
        <strain evidence="10 11">DSM 27165</strain>
    </source>
</reference>
<comment type="function">
    <text evidence="9">Catalyzes the decarboxylation of S-adenosylmethionine to S-adenosylmethioninamine (dcAdoMet), the propylamine donor required for the synthesis of the polyamines spermine and spermidine from the diamine putrescine.</text>
</comment>
<keyword evidence="8 9" id="KW-0670">Pyruvate</keyword>
<protein>
    <recommendedName>
        <fullName evidence="9">S-adenosylmethionine decarboxylase proenzyme</fullName>
        <shortName evidence="9">AdoMetDC</shortName>
        <shortName evidence="9">SAMDC</shortName>
        <ecNumber evidence="9">4.1.1.50</ecNumber>
    </recommendedName>
    <component>
        <recommendedName>
            <fullName evidence="9">S-adenosylmethionine decarboxylase beta chain</fullName>
        </recommendedName>
    </component>
    <component>
        <recommendedName>
            <fullName evidence="9">S-adenosylmethionine decarboxylase alpha chain</fullName>
        </recommendedName>
    </component>
</protein>
<comment type="catalytic activity">
    <reaction evidence="9">
        <text>S-adenosyl-L-methionine + H(+) = S-adenosyl 3-(methylsulfanyl)propylamine + CO2</text>
        <dbReference type="Rhea" id="RHEA:15981"/>
        <dbReference type="ChEBI" id="CHEBI:15378"/>
        <dbReference type="ChEBI" id="CHEBI:16526"/>
        <dbReference type="ChEBI" id="CHEBI:57443"/>
        <dbReference type="ChEBI" id="CHEBI:59789"/>
        <dbReference type="EC" id="4.1.1.50"/>
    </reaction>
</comment>
<dbReference type="Pfam" id="PF02675">
    <property type="entry name" value="AdoMet_dc"/>
    <property type="match status" value="1"/>
</dbReference>
<sequence>MNDHAAPALGQHLLADFHGVSAALLSDPAEIEVMLCQAAAAAAATPIHAHFHHFGPGLGVTGMLLLQESHISIHTWPESGFAAIDIFMCGDAQPGLALSHLHSCLSPQSVTRHQLPRG</sequence>
<dbReference type="GO" id="GO:0008295">
    <property type="term" value="P:spermidine biosynthetic process"/>
    <property type="evidence" value="ECO:0007669"/>
    <property type="project" value="UniProtKB-UniRule"/>
</dbReference>
<comment type="PTM">
    <text evidence="9">Is synthesized initially as an inactive proenzyme. Formation of the active enzyme involves a self-maturation process in which the active site pyruvoyl group is generated from an internal serine residue via an autocatalytic post-translational modification. Two non-identical subunits are generated from the proenzyme in this reaction, and the pyruvate is formed at the N-terminus of the alpha chain, which is derived from the carboxyl end of the proenzyme. The post-translation cleavage follows an unusual pathway, termed non-hydrolytic serinolysis, in which the side chain hydroxyl group of the serine supplies its oxygen atom to form the C-terminus of the beta chain, while the remainder of the serine residue undergoes an oxidative deamination to produce ammonia and the pyruvoyl group blocking the N-terminus of the alpha chain.</text>
</comment>
<keyword evidence="5 9" id="KW-0865">Zymogen</keyword>
<dbReference type="EC" id="4.1.1.50" evidence="9"/>
<evidence type="ECO:0000256" key="6">
    <source>
        <dbReference type="ARBA" id="ARBA00023239"/>
    </source>
</evidence>
<keyword evidence="11" id="KW-1185">Reference proteome</keyword>
<dbReference type="InterPro" id="IPR017716">
    <property type="entry name" value="S-AdoMet_deCOase_pro-enz"/>
</dbReference>
<comment type="similarity">
    <text evidence="9">Belongs to the prokaryotic AdoMetDC family. Type 1 subfamily.</text>
</comment>
<dbReference type="EMBL" id="JACHHY010000002">
    <property type="protein sequence ID" value="MBB5017165.1"/>
    <property type="molecule type" value="Genomic_DNA"/>
</dbReference>
<dbReference type="PANTHER" id="PTHR33866:SF2">
    <property type="entry name" value="S-ADENOSYLMETHIONINE DECARBOXYLASE PROENZYME"/>
    <property type="match status" value="1"/>
</dbReference>
<feature type="active site" description="Proton acceptor; for processing activity" evidence="9">
    <location>
        <position position="74"/>
    </location>
</feature>
<evidence type="ECO:0000256" key="9">
    <source>
        <dbReference type="HAMAP-Rule" id="MF_00464"/>
    </source>
</evidence>
<evidence type="ECO:0000256" key="3">
    <source>
        <dbReference type="ARBA" id="ARBA00023066"/>
    </source>
</evidence>
<dbReference type="RefSeq" id="WP_184034559.1">
    <property type="nucleotide sequence ID" value="NZ_JACHHY010000002.1"/>
</dbReference>
<comment type="caution">
    <text evidence="10">The sequence shown here is derived from an EMBL/GenBank/DDBJ whole genome shotgun (WGS) entry which is preliminary data.</text>
</comment>
<organism evidence="10 11">
    <name type="scientific">Chitinivorax tropicus</name>
    <dbReference type="NCBI Taxonomy" id="714531"/>
    <lineage>
        <taxon>Bacteria</taxon>
        <taxon>Pseudomonadati</taxon>
        <taxon>Pseudomonadota</taxon>
        <taxon>Betaproteobacteria</taxon>
        <taxon>Chitinivorax</taxon>
    </lineage>
</organism>
<keyword evidence="9" id="KW-0949">S-adenosyl-L-methionine</keyword>
<keyword evidence="6 9" id="KW-0456">Lyase</keyword>
<evidence type="ECO:0000256" key="1">
    <source>
        <dbReference type="ARBA" id="ARBA00022793"/>
    </source>
</evidence>
<keyword evidence="7 9" id="KW-0704">Schiff base</keyword>
<feature type="active site" description="Schiff-base intermediate with substrate; via pyruvic acid" evidence="9">
    <location>
        <position position="69"/>
    </location>
</feature>
<dbReference type="GO" id="GO:0004014">
    <property type="term" value="F:adenosylmethionine decarboxylase activity"/>
    <property type="evidence" value="ECO:0007669"/>
    <property type="project" value="UniProtKB-UniRule"/>
</dbReference>
<evidence type="ECO:0000313" key="10">
    <source>
        <dbReference type="EMBL" id="MBB5017165.1"/>
    </source>
</evidence>
<evidence type="ECO:0000256" key="8">
    <source>
        <dbReference type="ARBA" id="ARBA00023317"/>
    </source>
</evidence>
<dbReference type="AlphaFoldDB" id="A0A840MI15"/>
<feature type="chain" id="PRO_5033184486" description="S-adenosylmethionine decarboxylase beta chain" evidence="9">
    <location>
        <begin position="1"/>
        <end position="68"/>
    </location>
</feature>
<dbReference type="Proteomes" id="UP000575898">
    <property type="component" value="Unassembled WGS sequence"/>
</dbReference>
<evidence type="ECO:0000256" key="2">
    <source>
        <dbReference type="ARBA" id="ARBA00022813"/>
    </source>
</evidence>
<dbReference type="PANTHER" id="PTHR33866">
    <property type="entry name" value="S-ADENOSYLMETHIONINE DECARBOXYLASE PROENZYME"/>
    <property type="match status" value="1"/>
</dbReference>
<gene>
    <name evidence="9" type="primary">speH</name>
    <name evidence="10" type="ORF">HNQ59_000427</name>
</gene>
<dbReference type="SUPFAM" id="SSF56276">
    <property type="entry name" value="S-adenosylmethionine decarboxylase"/>
    <property type="match status" value="1"/>
</dbReference>
<accession>A0A840MI15</accession>
<feature type="modified residue" description="Pyruvic acid (Ser); by autocatalysis" evidence="9">
    <location>
        <position position="69"/>
    </location>
</feature>